<reference evidence="3" key="1">
    <citation type="submission" date="2019-10" db="EMBL/GenBank/DDBJ databases">
        <authorList>
            <person name="Nitsche A."/>
            <person name="Hankeln T."/>
            <person name="Acosta O."/>
            <person name="Velez I.D."/>
            <person name="Schiemann D.J."/>
        </authorList>
    </citation>
    <scope>NUCLEOTIDE SEQUENCE</scope>
    <source>
        <strain evidence="3">Psal 1743-3</strain>
    </source>
</reference>
<comment type="subcellular location">
    <subcellularLocation>
        <location evidence="1">Virion</location>
    </subcellularLocation>
</comment>
<accession>A0A6B9KTW5</accession>
<protein>
    <submittedName>
        <fullName evidence="3">Uncharacterized protein</fullName>
    </submittedName>
</protein>
<dbReference type="EMBL" id="MN661037">
    <property type="protein sequence ID" value="QHA33687.1"/>
    <property type="molecule type" value="Genomic_RNA"/>
</dbReference>
<evidence type="ECO:0000256" key="2">
    <source>
        <dbReference type="ARBA" id="ARBA00022844"/>
    </source>
</evidence>
<sequence length="261" mass="29937">MVFLFTFLMEIFRQQDVAIVNRAIVLESGDGTTQDATNFINASMNNQITTSKLLSNGWNLDSYIGRPIEISRYDLSTMNDSAISRDIRVSEVLDSHDLLQIIRRTFGYVSIQFKYHFEIQSTFQHVGTLGIFSIPCDNEDLEYTGYHSNEMIQAMPVEDLYKNIFALEIPLGTSTTHTIEFPWFSAFSAHIPYGFKRRRIPNRPGERQDHNMTVFDPVLCYIFNKWIVPFTTASTVPRNATLIVLSEITSIKYHAYATFGV</sequence>
<dbReference type="GO" id="GO:0044423">
    <property type="term" value="C:virion component"/>
    <property type="evidence" value="ECO:0007669"/>
    <property type="project" value="UniProtKB-KW"/>
</dbReference>
<dbReference type="Gene3D" id="2.60.120.20">
    <property type="match status" value="1"/>
</dbReference>
<name>A0A6B9KTW5_9VIRU</name>
<evidence type="ECO:0000313" key="3">
    <source>
        <dbReference type="EMBL" id="QHA33687.1"/>
    </source>
</evidence>
<evidence type="ECO:0000256" key="1">
    <source>
        <dbReference type="ARBA" id="ARBA00004328"/>
    </source>
</evidence>
<dbReference type="SUPFAM" id="SSF88633">
    <property type="entry name" value="Positive stranded ssRNA viruses"/>
    <property type="match status" value="1"/>
</dbReference>
<organism evidence="3">
    <name type="scientific">Cacaos virus</name>
    <dbReference type="NCBI Taxonomy" id="2689365"/>
    <lineage>
        <taxon>Viruses</taxon>
        <taxon>Riboviria</taxon>
        <taxon>Orthornavirae</taxon>
        <taxon>Pisuviricota</taxon>
        <taxon>Pisoniviricetes</taxon>
        <taxon>Picornavirales</taxon>
        <taxon>Polycipiviridae</taxon>
    </lineage>
</organism>
<dbReference type="InterPro" id="IPR029053">
    <property type="entry name" value="Viral_coat"/>
</dbReference>
<keyword evidence="2" id="KW-0946">Virion</keyword>
<proteinExistence type="predicted"/>